<reference evidence="1 2" key="1">
    <citation type="submission" date="2019-05" db="EMBL/GenBank/DDBJ databases">
        <authorList>
            <person name="Qu J.-H."/>
        </authorList>
    </citation>
    <scope>NUCLEOTIDE SEQUENCE [LARGE SCALE GENOMIC DNA]</scope>
    <source>
        <strain evidence="1 2">T17</strain>
    </source>
</reference>
<dbReference type="OrthoDB" id="9798830at2"/>
<protein>
    <submittedName>
        <fullName evidence="1">DinB family protein</fullName>
    </submittedName>
</protein>
<proteinExistence type="predicted"/>
<dbReference type="InterPro" id="IPR034660">
    <property type="entry name" value="DinB/YfiT-like"/>
</dbReference>
<evidence type="ECO:0000313" key="2">
    <source>
        <dbReference type="Proteomes" id="UP000306402"/>
    </source>
</evidence>
<dbReference type="EMBL" id="VCEJ01000002">
    <property type="protein sequence ID" value="TLV03319.1"/>
    <property type="molecule type" value="Genomic_DNA"/>
</dbReference>
<organism evidence="1 2">
    <name type="scientific">Dyadobacter luticola</name>
    <dbReference type="NCBI Taxonomy" id="1979387"/>
    <lineage>
        <taxon>Bacteria</taxon>
        <taxon>Pseudomonadati</taxon>
        <taxon>Bacteroidota</taxon>
        <taxon>Cytophagia</taxon>
        <taxon>Cytophagales</taxon>
        <taxon>Spirosomataceae</taxon>
        <taxon>Dyadobacter</taxon>
    </lineage>
</organism>
<dbReference type="SUPFAM" id="SSF109854">
    <property type="entry name" value="DinB/YfiT-like putative metalloenzymes"/>
    <property type="match status" value="1"/>
</dbReference>
<sequence>MENSQSGSVVNELIALMQNGNAHITFEEAVADLPAHLRGVTPENLPYSIWQLVEHIRIAQKDIVDFSESAEHESLAWPDDYWTEALTEVSDEQWETALSQIKEDQKRFVTLLHDHANDLVKPFPWGQGQNLMREALLIGDHNAYHTAEILVIRRLLNAWH</sequence>
<dbReference type="Proteomes" id="UP000306402">
    <property type="component" value="Unassembled WGS sequence"/>
</dbReference>
<dbReference type="Gene3D" id="1.20.120.450">
    <property type="entry name" value="dinb family like domain"/>
    <property type="match status" value="1"/>
</dbReference>
<evidence type="ECO:0000313" key="1">
    <source>
        <dbReference type="EMBL" id="TLV03319.1"/>
    </source>
</evidence>
<gene>
    <name evidence="1" type="ORF">FEN17_06820</name>
</gene>
<name>A0A5R9L4P1_9BACT</name>
<dbReference type="AlphaFoldDB" id="A0A5R9L4P1"/>
<keyword evidence="2" id="KW-1185">Reference proteome</keyword>
<dbReference type="RefSeq" id="WP_138364526.1">
    <property type="nucleotide sequence ID" value="NZ_VCEJ01000002.1"/>
</dbReference>
<accession>A0A5R9L4P1</accession>
<comment type="caution">
    <text evidence="1">The sequence shown here is derived from an EMBL/GenBank/DDBJ whole genome shotgun (WGS) entry which is preliminary data.</text>
</comment>